<comment type="caution">
    <text evidence="2">The sequence shown here is derived from an EMBL/GenBank/DDBJ whole genome shotgun (WGS) entry which is preliminary data.</text>
</comment>
<reference evidence="2 3" key="1">
    <citation type="submission" date="2021-02" db="EMBL/GenBank/DDBJ databases">
        <title>Variation within the Batrachochytrium salamandrivorans European outbreak.</title>
        <authorList>
            <person name="Kelly M."/>
            <person name="Pasmans F."/>
            <person name="Shea T.P."/>
            <person name="Munoz J.F."/>
            <person name="Carranza S."/>
            <person name="Cuomo C.A."/>
            <person name="Martel A."/>
        </authorList>
    </citation>
    <scope>NUCLEOTIDE SEQUENCE [LARGE SCALE GENOMIC DNA]</scope>
    <source>
        <strain evidence="2 3">AMFP18/2</strain>
    </source>
</reference>
<keyword evidence="3" id="KW-1185">Reference proteome</keyword>
<dbReference type="EMBL" id="JAFCIX010000060">
    <property type="protein sequence ID" value="KAH6599755.1"/>
    <property type="molecule type" value="Genomic_DNA"/>
</dbReference>
<protein>
    <submittedName>
        <fullName evidence="2">Uncharacterized protein</fullName>
    </submittedName>
</protein>
<evidence type="ECO:0000313" key="2">
    <source>
        <dbReference type="EMBL" id="KAH6599755.1"/>
    </source>
</evidence>
<evidence type="ECO:0000313" key="3">
    <source>
        <dbReference type="Proteomes" id="UP001648503"/>
    </source>
</evidence>
<proteinExistence type="predicted"/>
<organism evidence="2 3">
    <name type="scientific">Batrachochytrium salamandrivorans</name>
    <dbReference type="NCBI Taxonomy" id="1357716"/>
    <lineage>
        <taxon>Eukaryota</taxon>
        <taxon>Fungi</taxon>
        <taxon>Fungi incertae sedis</taxon>
        <taxon>Chytridiomycota</taxon>
        <taxon>Chytridiomycota incertae sedis</taxon>
        <taxon>Chytridiomycetes</taxon>
        <taxon>Rhizophydiales</taxon>
        <taxon>Rhizophydiales incertae sedis</taxon>
        <taxon>Batrachochytrium</taxon>
    </lineage>
</organism>
<name>A0ABQ8FK86_9FUNG</name>
<accession>A0ABQ8FK86</accession>
<sequence>MTSADLPGARELELRLGGLEKQASRLEFLLKSSTLVTNADTLAASASTSNSAQDNPNAPTYTPATGLDATNKEYEAAKASWSTEKILLRTIEEKEKLINDMCRQ</sequence>
<dbReference type="Proteomes" id="UP001648503">
    <property type="component" value="Unassembled WGS sequence"/>
</dbReference>
<evidence type="ECO:0000256" key="1">
    <source>
        <dbReference type="SAM" id="MobiDB-lite"/>
    </source>
</evidence>
<feature type="region of interest" description="Disordered" evidence="1">
    <location>
        <begin position="44"/>
        <end position="66"/>
    </location>
</feature>
<gene>
    <name evidence="2" type="ORF">BASA50_002780</name>
</gene>
<feature type="compositionally biased region" description="Low complexity" evidence="1">
    <location>
        <begin position="44"/>
        <end position="55"/>
    </location>
</feature>